<sequence length="107" mass="12609">MSKFYLKNYGSFTKGEYRILQSLENGEEKRFSELVESTGLSKPVVSKSASELIEENLIKKYPSKKDQRVRIYSMTEKGIKEYQKARKRVIKDLKEVKRRVEKNIQKA</sequence>
<dbReference type="GO" id="GO:0003700">
    <property type="term" value="F:DNA-binding transcription factor activity"/>
    <property type="evidence" value="ECO:0007669"/>
    <property type="project" value="InterPro"/>
</dbReference>
<dbReference type="EMBL" id="MSDW01000001">
    <property type="protein sequence ID" value="OKY77554.1"/>
    <property type="molecule type" value="Genomic_DNA"/>
</dbReference>
<evidence type="ECO:0000313" key="5">
    <source>
        <dbReference type="EMBL" id="OKY77554.1"/>
    </source>
</evidence>
<gene>
    <name evidence="5" type="ORF">BTN85_0021</name>
</gene>
<reference evidence="5" key="1">
    <citation type="submission" date="2016-12" db="EMBL/GenBank/DDBJ databases">
        <title>Discovery of methanogenic haloarchaea.</title>
        <authorList>
            <person name="Sorokin D.Y."/>
            <person name="Makarova K.S."/>
            <person name="Abbas B."/>
            <person name="Ferrer M."/>
            <person name="Golyshin P.N."/>
        </authorList>
    </citation>
    <scope>NUCLEOTIDE SEQUENCE [LARGE SCALE GENOMIC DNA]</scope>
    <source>
        <strain evidence="5">HMET1</strain>
    </source>
</reference>
<keyword evidence="2" id="KW-0238">DNA-binding</keyword>
<dbReference type="Pfam" id="PF22381">
    <property type="entry name" value="Staph_reg_Sar_Rot"/>
    <property type="match status" value="1"/>
</dbReference>
<keyword evidence="1" id="KW-0805">Transcription regulation</keyword>
<organism evidence="5 6">
    <name type="scientific">Methanohalarchaeum thermophilum</name>
    <dbReference type="NCBI Taxonomy" id="1903181"/>
    <lineage>
        <taxon>Archaea</taxon>
        <taxon>Methanobacteriati</taxon>
        <taxon>Methanobacteriota</taxon>
        <taxon>Methanonatronarchaeia</taxon>
        <taxon>Methanonatronarchaeales</taxon>
        <taxon>Methanonatronarchaeaceae</taxon>
        <taxon>Candidatus Methanohalarchaeum</taxon>
    </lineage>
</organism>
<proteinExistence type="predicted"/>
<evidence type="ECO:0000256" key="3">
    <source>
        <dbReference type="ARBA" id="ARBA00023163"/>
    </source>
</evidence>
<keyword evidence="6" id="KW-1185">Reference proteome</keyword>
<dbReference type="PROSITE" id="PS50995">
    <property type="entry name" value="HTH_MARR_2"/>
    <property type="match status" value="1"/>
</dbReference>
<evidence type="ECO:0000256" key="2">
    <source>
        <dbReference type="ARBA" id="ARBA00023125"/>
    </source>
</evidence>
<feature type="domain" description="HTH marR-type" evidence="4">
    <location>
        <begin position="1"/>
        <end position="107"/>
    </location>
</feature>
<evidence type="ECO:0000313" key="6">
    <source>
        <dbReference type="Proteomes" id="UP000185744"/>
    </source>
</evidence>
<dbReference type="InParanoid" id="A0A1Q6DT61"/>
<dbReference type="AlphaFoldDB" id="A0A1Q6DT61"/>
<protein>
    <submittedName>
        <fullName evidence="5">Transcriptional regulator, MarR family</fullName>
    </submittedName>
</protein>
<dbReference type="SMART" id="SM00347">
    <property type="entry name" value="HTH_MARR"/>
    <property type="match status" value="1"/>
</dbReference>
<dbReference type="InterPro" id="IPR036390">
    <property type="entry name" value="WH_DNA-bd_sf"/>
</dbReference>
<comment type="caution">
    <text evidence="5">The sequence shown here is derived from an EMBL/GenBank/DDBJ whole genome shotgun (WGS) entry which is preliminary data.</text>
</comment>
<dbReference type="Proteomes" id="UP000185744">
    <property type="component" value="Unassembled WGS sequence"/>
</dbReference>
<evidence type="ECO:0000256" key="1">
    <source>
        <dbReference type="ARBA" id="ARBA00023015"/>
    </source>
</evidence>
<dbReference type="GO" id="GO:0003677">
    <property type="term" value="F:DNA binding"/>
    <property type="evidence" value="ECO:0007669"/>
    <property type="project" value="UniProtKB-KW"/>
</dbReference>
<accession>A0A1Q6DT61</accession>
<dbReference type="CDD" id="cd00090">
    <property type="entry name" value="HTH_ARSR"/>
    <property type="match status" value="1"/>
</dbReference>
<dbReference type="InterPro" id="IPR036388">
    <property type="entry name" value="WH-like_DNA-bd_sf"/>
</dbReference>
<dbReference type="InterPro" id="IPR011991">
    <property type="entry name" value="ArsR-like_HTH"/>
</dbReference>
<name>A0A1Q6DT61_METT1</name>
<keyword evidence="3" id="KW-0804">Transcription</keyword>
<dbReference type="InterPro" id="IPR000835">
    <property type="entry name" value="HTH_MarR-typ"/>
</dbReference>
<evidence type="ECO:0000259" key="4">
    <source>
        <dbReference type="PROSITE" id="PS50995"/>
    </source>
</evidence>
<dbReference type="Gene3D" id="1.10.10.10">
    <property type="entry name" value="Winged helix-like DNA-binding domain superfamily/Winged helix DNA-binding domain"/>
    <property type="match status" value="1"/>
</dbReference>
<dbReference type="SUPFAM" id="SSF46785">
    <property type="entry name" value="Winged helix' DNA-binding domain"/>
    <property type="match status" value="1"/>
</dbReference>
<dbReference type="InterPro" id="IPR055166">
    <property type="entry name" value="Transc_reg_Sar_Rot_HTH"/>
</dbReference>